<dbReference type="EMBL" id="AP018560">
    <property type="protein sequence ID" value="BBD79990.1"/>
    <property type="molecule type" value="Genomic_DNA"/>
</dbReference>
<evidence type="ECO:0000256" key="1">
    <source>
        <dbReference type="SAM" id="MobiDB-lite"/>
    </source>
</evidence>
<dbReference type="AlphaFoldDB" id="A0A2Z6E4I4"/>
<proteinExistence type="predicted"/>
<reference evidence="3" key="1">
    <citation type="submission" date="2018-04" db="EMBL/GenBank/DDBJ databases">
        <authorList>
            <person name="Watanabe M."/>
            <person name="Kojima H."/>
        </authorList>
    </citation>
    <scope>NUCLEOTIDE SEQUENCE [LARGE SCALE GENOMIC DNA]</scope>
    <source>
        <strain evidence="3">Dysh456</strain>
    </source>
</reference>
<evidence type="ECO:0000313" key="3">
    <source>
        <dbReference type="Proteomes" id="UP000270530"/>
    </source>
</evidence>
<feature type="region of interest" description="Disordered" evidence="1">
    <location>
        <begin position="53"/>
        <end position="72"/>
    </location>
</feature>
<evidence type="ECO:0000313" key="2">
    <source>
        <dbReference type="EMBL" id="BBD79990.1"/>
    </source>
</evidence>
<keyword evidence="3" id="KW-1185">Reference proteome</keyword>
<gene>
    <name evidence="2" type="ORF">ALSL_1333</name>
</gene>
<accession>A0A2Z6E4I4</accession>
<feature type="compositionally biased region" description="Basic and acidic residues" evidence="1">
    <location>
        <begin position="53"/>
        <end position="70"/>
    </location>
</feature>
<dbReference type="OrthoDB" id="7063662at2"/>
<dbReference type="KEGG" id="rbd:ALSL_1333"/>
<protein>
    <submittedName>
        <fullName evidence="2">Uncharacterized protein</fullName>
    </submittedName>
</protein>
<name>A0A2Z6E4I4_9GAMM</name>
<sequence>MRNHRLPGMALFALALAAGWPARADELLLRRVQQEQSLQLPPRGMRMAEVERRYGPPVRKLDPRGGDSPKHPLIQRWQYDGYIVYFERDRVIHSVLDTPVADAHARAAP</sequence>
<organism evidence="2 3">
    <name type="scientific">Aerosticca soli</name>
    <dbReference type="NCBI Taxonomy" id="2010829"/>
    <lineage>
        <taxon>Bacteria</taxon>
        <taxon>Pseudomonadati</taxon>
        <taxon>Pseudomonadota</taxon>
        <taxon>Gammaproteobacteria</taxon>
        <taxon>Lysobacterales</taxon>
        <taxon>Rhodanobacteraceae</taxon>
        <taxon>Aerosticca</taxon>
    </lineage>
</organism>
<dbReference type="Proteomes" id="UP000270530">
    <property type="component" value="Chromosome"/>
</dbReference>
<reference evidence="3" key="2">
    <citation type="submission" date="2018-06" db="EMBL/GenBank/DDBJ databases">
        <title>Genome sequence of Rhodanobacteraceae bacterium strain Dysh456.</title>
        <authorList>
            <person name="Fukui M."/>
        </authorList>
    </citation>
    <scope>NUCLEOTIDE SEQUENCE [LARGE SCALE GENOMIC DNA]</scope>
    <source>
        <strain evidence="3">Dysh456</strain>
    </source>
</reference>
<dbReference type="RefSeq" id="WP_126537603.1">
    <property type="nucleotide sequence ID" value="NZ_AP018560.1"/>
</dbReference>